<dbReference type="PANTHER" id="PTHR33609">
    <property type="entry name" value="LOW CALCIUM RESPONSE LOCUS PROTEIN S"/>
    <property type="match status" value="1"/>
</dbReference>
<evidence type="ECO:0000256" key="1">
    <source>
        <dbReference type="SAM" id="Coils"/>
    </source>
</evidence>
<dbReference type="GO" id="GO:0004803">
    <property type="term" value="F:transposase activity"/>
    <property type="evidence" value="ECO:0007669"/>
    <property type="project" value="InterPro"/>
</dbReference>
<dbReference type="OrthoDB" id="1495855at2"/>
<dbReference type="InterPro" id="IPR009057">
    <property type="entry name" value="Homeodomain-like_sf"/>
</dbReference>
<dbReference type="PANTHER" id="PTHR33609:SF1">
    <property type="entry name" value="TRANSPOSASE"/>
    <property type="match status" value="1"/>
</dbReference>
<dbReference type="Pfam" id="PF01527">
    <property type="entry name" value="HTH_Tnp_1"/>
    <property type="match status" value="1"/>
</dbReference>
<dbReference type="GO" id="GO:0003677">
    <property type="term" value="F:DNA binding"/>
    <property type="evidence" value="ECO:0007669"/>
    <property type="project" value="InterPro"/>
</dbReference>
<keyword evidence="1" id="KW-0175">Coiled coil</keyword>
<dbReference type="Proteomes" id="UP000293347">
    <property type="component" value="Unassembled WGS sequence"/>
</dbReference>
<dbReference type="InterPro" id="IPR052546">
    <property type="entry name" value="Transposase_8_domain"/>
</dbReference>
<dbReference type="Gene3D" id="1.10.10.60">
    <property type="entry name" value="Homeodomain-like"/>
    <property type="match status" value="1"/>
</dbReference>
<gene>
    <name evidence="2" type="ORF">EZ437_15100</name>
</gene>
<dbReference type="AlphaFoldDB" id="A0A4R0NLX5"/>
<protein>
    <submittedName>
        <fullName evidence="2">Transposase</fullName>
    </submittedName>
</protein>
<dbReference type="SUPFAM" id="SSF46689">
    <property type="entry name" value="Homeodomain-like"/>
    <property type="match status" value="1"/>
</dbReference>
<dbReference type="InterPro" id="IPR002514">
    <property type="entry name" value="Transposase_8"/>
</dbReference>
<dbReference type="RefSeq" id="WP_131596900.1">
    <property type="nucleotide sequence ID" value="NZ_SJSL01000004.1"/>
</dbReference>
<keyword evidence="3" id="KW-1185">Reference proteome</keyword>
<sequence>MVAAIKEHEAGKTAADICRGLGVHQATFYNWKKKYSGMDNQELRRLKELEEENRRLKHMYAKLALDNKILKDVLSKKF</sequence>
<dbReference type="GO" id="GO:0006313">
    <property type="term" value="P:DNA transposition"/>
    <property type="evidence" value="ECO:0007669"/>
    <property type="project" value="InterPro"/>
</dbReference>
<organism evidence="2 3">
    <name type="scientific">Pedobacter psychroterrae</name>
    <dbReference type="NCBI Taxonomy" id="2530453"/>
    <lineage>
        <taxon>Bacteria</taxon>
        <taxon>Pseudomonadati</taxon>
        <taxon>Bacteroidota</taxon>
        <taxon>Sphingobacteriia</taxon>
        <taxon>Sphingobacteriales</taxon>
        <taxon>Sphingobacteriaceae</taxon>
        <taxon>Pedobacter</taxon>
    </lineage>
</organism>
<name>A0A4R0NLX5_9SPHI</name>
<evidence type="ECO:0000313" key="3">
    <source>
        <dbReference type="Proteomes" id="UP000293347"/>
    </source>
</evidence>
<dbReference type="EMBL" id="SJSL01000004">
    <property type="protein sequence ID" value="TCD00045.1"/>
    <property type="molecule type" value="Genomic_DNA"/>
</dbReference>
<evidence type="ECO:0000313" key="2">
    <source>
        <dbReference type="EMBL" id="TCD00045.1"/>
    </source>
</evidence>
<comment type="caution">
    <text evidence="2">The sequence shown here is derived from an EMBL/GenBank/DDBJ whole genome shotgun (WGS) entry which is preliminary data.</text>
</comment>
<proteinExistence type="predicted"/>
<feature type="coiled-coil region" evidence="1">
    <location>
        <begin position="39"/>
        <end position="66"/>
    </location>
</feature>
<reference evidence="2 3" key="1">
    <citation type="submission" date="2019-02" db="EMBL/GenBank/DDBJ databases">
        <title>Pedobacter sp. RP-1-14 sp. nov., isolated from Arctic soil.</title>
        <authorList>
            <person name="Dahal R.H."/>
        </authorList>
    </citation>
    <scope>NUCLEOTIDE SEQUENCE [LARGE SCALE GENOMIC DNA]</scope>
    <source>
        <strain evidence="2 3">RP-1-14</strain>
    </source>
</reference>
<accession>A0A4R0NLX5</accession>